<dbReference type="PROSITE" id="PS51257">
    <property type="entry name" value="PROKAR_LIPOPROTEIN"/>
    <property type="match status" value="1"/>
</dbReference>
<dbReference type="EMBL" id="DF977460">
    <property type="protein sequence ID" value="GAW25882.1"/>
    <property type="molecule type" value="Genomic_DNA"/>
</dbReference>
<accession>A0A1S8A7C1</accession>
<proteinExistence type="predicted"/>
<keyword evidence="2" id="KW-1185">Reference proteome</keyword>
<evidence type="ECO:0000313" key="2">
    <source>
        <dbReference type="Proteomes" id="UP000054516"/>
    </source>
</evidence>
<dbReference type="AlphaFoldDB" id="A0A1S8A7C1"/>
<protein>
    <submittedName>
        <fullName evidence="1">Uncharacterized protein</fullName>
    </submittedName>
</protein>
<evidence type="ECO:0000313" key="1">
    <source>
        <dbReference type="EMBL" id="GAW25882.1"/>
    </source>
</evidence>
<dbReference type="Proteomes" id="UP000054516">
    <property type="component" value="Unassembled WGS sequence"/>
</dbReference>
<organism evidence="1">
    <name type="scientific">Rosellinia necatrix</name>
    <name type="common">White root-rot fungus</name>
    <dbReference type="NCBI Taxonomy" id="77044"/>
    <lineage>
        <taxon>Eukaryota</taxon>
        <taxon>Fungi</taxon>
        <taxon>Dikarya</taxon>
        <taxon>Ascomycota</taxon>
        <taxon>Pezizomycotina</taxon>
        <taxon>Sordariomycetes</taxon>
        <taxon>Xylariomycetidae</taxon>
        <taxon>Xylariales</taxon>
        <taxon>Xylariaceae</taxon>
        <taxon>Rosellinia</taxon>
    </lineage>
</organism>
<sequence>MCERIKKTTICRTCRNLMGPTQYTTTSCEEVRRRGKPVGQCAKGLLVVNEQETSECRSCCSRRSQLEGGHGWEDQYKNGHYTW</sequence>
<gene>
    <name evidence="1" type="ORF">SAMD00023353_1500470</name>
</gene>
<name>A0A1S8A7C1_ROSNE</name>
<reference evidence="1" key="1">
    <citation type="submission" date="2016-03" db="EMBL/GenBank/DDBJ databases">
        <title>Draft genome sequence of Rosellinia necatrix.</title>
        <authorList>
            <person name="Kanematsu S."/>
        </authorList>
    </citation>
    <scope>NUCLEOTIDE SEQUENCE [LARGE SCALE GENOMIC DNA]</scope>
    <source>
        <strain evidence="1">W97</strain>
    </source>
</reference>